<dbReference type="Proteomes" id="UP000310263">
    <property type="component" value="Unassembled WGS sequence"/>
</dbReference>
<dbReference type="InterPro" id="IPR055382">
    <property type="entry name" value="DUF7601"/>
</dbReference>
<dbReference type="Pfam" id="PF24547">
    <property type="entry name" value="DUF7601"/>
    <property type="match status" value="1"/>
</dbReference>
<keyword evidence="2" id="KW-0472">Membrane</keyword>
<evidence type="ECO:0000259" key="5">
    <source>
        <dbReference type="Pfam" id="PF24547"/>
    </source>
</evidence>
<evidence type="ECO:0000313" key="7">
    <source>
        <dbReference type="Proteomes" id="UP000310263"/>
    </source>
</evidence>
<comment type="caution">
    <text evidence="6">The sequence shown here is derived from an EMBL/GenBank/DDBJ whole genome shotgun (WGS) entry which is preliminary data.</text>
</comment>
<dbReference type="InterPro" id="IPR041033">
    <property type="entry name" value="SpaA_PFL_dom_1"/>
</dbReference>
<dbReference type="Pfam" id="PF01345">
    <property type="entry name" value="DUF11"/>
    <property type="match status" value="1"/>
</dbReference>
<feature type="domain" description="SpaA-like prealbumin fold" evidence="4">
    <location>
        <begin position="947"/>
        <end position="1052"/>
    </location>
</feature>
<dbReference type="EMBL" id="SRYE01000002">
    <property type="protein sequence ID" value="TGY62611.1"/>
    <property type="molecule type" value="Genomic_DNA"/>
</dbReference>
<dbReference type="InterPro" id="IPR011874">
    <property type="entry name" value="Fibro_Slime"/>
</dbReference>
<evidence type="ECO:0000259" key="3">
    <source>
        <dbReference type="Pfam" id="PF01345"/>
    </source>
</evidence>
<feature type="transmembrane region" description="Helical" evidence="2">
    <location>
        <begin position="42"/>
        <end position="63"/>
    </location>
</feature>
<dbReference type="OrthoDB" id="9816455at2"/>
<dbReference type="Gene3D" id="2.60.40.1170">
    <property type="entry name" value="Mu homology domain, subdomain B"/>
    <property type="match status" value="1"/>
</dbReference>
<reference evidence="6 7" key="1">
    <citation type="submission" date="2019-04" db="EMBL/GenBank/DDBJ databases">
        <title>Microbes associate with the intestines of laboratory mice.</title>
        <authorList>
            <person name="Navarre W."/>
            <person name="Wong E."/>
            <person name="Huang K."/>
            <person name="Tropini C."/>
            <person name="Ng K."/>
            <person name="Yu B."/>
        </authorList>
    </citation>
    <scope>NUCLEOTIDE SEQUENCE [LARGE SCALE GENOMIC DNA]</scope>
    <source>
        <strain evidence="6 7">NM07_P-09</strain>
    </source>
</reference>
<feature type="domain" description="SpaA-like prealbumin fold" evidence="4">
    <location>
        <begin position="558"/>
        <end position="668"/>
    </location>
</feature>
<evidence type="ECO:0000256" key="1">
    <source>
        <dbReference type="SAM" id="MobiDB-lite"/>
    </source>
</evidence>
<evidence type="ECO:0000259" key="4">
    <source>
        <dbReference type="Pfam" id="PF17802"/>
    </source>
</evidence>
<protein>
    <submittedName>
        <fullName evidence="6">Fibro-slime domain-containing protein</fullName>
    </submittedName>
</protein>
<dbReference type="GO" id="GO:0005975">
    <property type="term" value="P:carbohydrate metabolic process"/>
    <property type="evidence" value="ECO:0007669"/>
    <property type="project" value="UniProtKB-ARBA"/>
</dbReference>
<feature type="domain" description="DUF11" evidence="3">
    <location>
        <begin position="1361"/>
        <end position="1467"/>
    </location>
</feature>
<feature type="region of interest" description="Disordered" evidence="1">
    <location>
        <begin position="1453"/>
        <end position="1499"/>
    </location>
</feature>
<dbReference type="InterPro" id="IPR001434">
    <property type="entry name" value="OmcB-like_DUF11"/>
</dbReference>
<dbReference type="InterPro" id="IPR013783">
    <property type="entry name" value="Ig-like_fold"/>
</dbReference>
<sequence>MKFAYVLEYIVIEADNLKTQVLIVDEERKMRRSSLGQGMRKAAVALIVACALLFAGTPAYAAVTQEQLESHVVEGLNPANTKVNLFDYDTGERGAGNTDTLGTTGGATPSVNYNTWLTNPGGINYGRLLTFGDGMRHLGYWNQGIVAAYGDIALSRPGMQNIVAPTLSGGYPVINADDSLLGPNGGAVGAYNSNPELYSTAIRNTNEMIYGNAGPLYTSALASSRTNPLFNPVWGWNIDPAVQAQALSVAAGTGNIDFAALNNDVAINSDTAEGQNLKATLSSGSSPVDYAHGYELPESIRSLQYLFDPDTEASGKESYNNVTGLFQMDDEGYYYYNMRDNFAQYVEDPQEGSDGHFVLYDAPAGLRTDGTNSVGNFFPFNSAANAFSLDNGQLRNALNANNQGNVEPVDHHLGMTVETTFRQPIDGKVGANPMTFEFVGDDDVWVFIDDVLVLDLGGIHSEIYGTIDFSTGDVNMGTAFNSNGEIFNADGSYITEPAIKTNIKNMFDRAGRSGDERWNGNTFASNTSHTLKMFYLERGNYDSLLAVRFNLQDTLYQQIEKVDQFGRPLAGAEFDLYAALPTDGTTPSVSNSSTYTLDNVQASGAALTHLVTDENGIARFTDPTLPSRDGSAQEPFNFSDRYNESTGEGLLYILRETKAPEGYKSTPQDLLLRFEPDYTMLVVNNRYQVGAYSSFVSHIFGNSAQVFYGQVGPDGGLVDQIPGSSPVAVADQEDGLVVVVPMLKTRVGAEDQWLPLYGDNLDGFKAIHYGEDRDAEYESFKEQVRVVTLKGALMQSAQAQNSVNANGWFLTWDHDTQRLSGYLENLPGRADRYLLLNPESGDMRNFYAIIKPEALMRVLGVDRDALHAMTSEERYEALGQKVAQALAKDGGQYGENVKAILTQINPYDDPDNPDTNNYLTRGYTPLDIKQFVRNFRSRIYIPNERRELRVSKVDQTGAGRNGATFALYDTLEKAQAADPASAVAQGETATVDGTDGMLIFEPTQGHRATAGYADMIWPDVELSQEPVTYYLREIKAPEGCEINEEIIDVKVGVYSIYADAGVQNDGVTVMAGVGKLAQTMVKYASEGDVNVTLRDITSIAQHQESGAFSLTGWQDTLLPDTNTLQLRRSMNLHYGVNAVVDYGLGDKDGGKNYMPFFVTDTGYVRTRVQQNLNAHPNPDDPYYSTAECDDLGDQDITGLFSLINTVVVTDKDTTKPATGGLRISKTVGGETATAEDFTRKYHFTVELTNEKGESLPESFNYYGRDRAGTVKSGDQLVLTHAEELVVLGIPEGTTFKITEAEANATGFYTYPASGKVEGVVAADQFKGARFFNYRGERPDDPKLEIVKEQKTDGSEFTREKLQVETDTSVTYRLAVTNTGGSTAHEVQVEDLLEDDLIYVEGSASDGGSYDGAKVTWNLGDLEAGATKSVTFQVKVPQVEGARSWENLGTVVFTPLGEEDPGDPVPSNVVEIEKPEDPANPSLPNTGGGSQSQTSKIVPTGDTHSLLPAMMACAALAIALVAWKVAPRRN</sequence>
<dbReference type="NCBIfam" id="TIGR01451">
    <property type="entry name" value="B_ant_repeat"/>
    <property type="match status" value="1"/>
</dbReference>
<dbReference type="NCBIfam" id="TIGR02148">
    <property type="entry name" value="Fibro_Slime"/>
    <property type="match status" value="1"/>
</dbReference>
<keyword evidence="7" id="KW-1185">Reference proteome</keyword>
<evidence type="ECO:0000256" key="2">
    <source>
        <dbReference type="SAM" id="Phobius"/>
    </source>
</evidence>
<accession>A0A4S2F5S1</accession>
<keyword evidence="2" id="KW-1133">Transmembrane helix</keyword>
<name>A0A4S2F5S1_9ACTN</name>
<dbReference type="Gene3D" id="2.60.40.1140">
    <property type="entry name" value="Collagen-binding surface protein Cna, B-type domain"/>
    <property type="match status" value="1"/>
</dbReference>
<organism evidence="6 7">
    <name type="scientific">Muricaecibacterium torontonense</name>
    <dbReference type="NCBI Taxonomy" id="3032871"/>
    <lineage>
        <taxon>Bacteria</taxon>
        <taxon>Bacillati</taxon>
        <taxon>Actinomycetota</taxon>
        <taxon>Coriobacteriia</taxon>
        <taxon>Coriobacteriales</taxon>
        <taxon>Atopobiaceae</taxon>
        <taxon>Muricaecibacterium</taxon>
    </lineage>
</organism>
<feature type="domain" description="DUF7601" evidence="5">
    <location>
        <begin position="1219"/>
        <end position="1332"/>
    </location>
</feature>
<dbReference type="InterPro" id="IPR047589">
    <property type="entry name" value="DUF11_rpt"/>
</dbReference>
<proteinExistence type="predicted"/>
<dbReference type="Pfam" id="PF17802">
    <property type="entry name" value="SpaA"/>
    <property type="match status" value="2"/>
</dbReference>
<dbReference type="Gene3D" id="2.60.40.10">
    <property type="entry name" value="Immunoglobulins"/>
    <property type="match status" value="2"/>
</dbReference>
<evidence type="ECO:0000313" key="6">
    <source>
        <dbReference type="EMBL" id="TGY62611.1"/>
    </source>
</evidence>
<keyword evidence="2" id="KW-0812">Transmembrane</keyword>
<gene>
    <name evidence="6" type="ORF">E5334_04160</name>
</gene>